<sequence length="275" mass="31016">MGDGRPVPWCTTTYSGEQAEHEGGLCHSHGMVTGEASGKMPTSRPFASVLDATSSCSSADTSCPTSRATCLDVPVVVQYGKEEDHRHSRMYPADSVMDIPPAVRWEQPVPRSPVDVTRFMFVTDRGDDVWWLERLQEWYDGWRRRRTPKVMVTVHGGDLCGSQQYYKWFARVARHGRFLSRAGDLADPRWNLALLDISSAAVHPRDELVMPNNAPAPRRRGGHKPRPRQAAPARGKLSLQDQHRRTRMLVVGAAAHLEEERAEDQREYDQQDESS</sequence>
<proteinExistence type="predicted"/>
<evidence type="ECO:0000256" key="1">
    <source>
        <dbReference type="SAM" id="MobiDB-lite"/>
    </source>
</evidence>
<evidence type="ECO:0000313" key="3">
    <source>
        <dbReference type="Proteomes" id="UP001341840"/>
    </source>
</evidence>
<feature type="region of interest" description="Disordered" evidence="1">
    <location>
        <begin position="206"/>
        <end position="244"/>
    </location>
</feature>
<gene>
    <name evidence="2" type="ORF">PIB30_066579</name>
</gene>
<protein>
    <submittedName>
        <fullName evidence="2">Uncharacterized protein</fullName>
    </submittedName>
</protein>
<keyword evidence="3" id="KW-1185">Reference proteome</keyword>
<name>A0ABU6UNC9_9FABA</name>
<reference evidence="2 3" key="1">
    <citation type="journal article" date="2023" name="Plants (Basel)">
        <title>Bridging the Gap: Combining Genomics and Transcriptomics Approaches to Understand Stylosanthes scabra, an Orphan Legume from the Brazilian Caatinga.</title>
        <authorList>
            <person name="Ferreira-Neto J.R.C."/>
            <person name="da Silva M.D."/>
            <person name="Binneck E."/>
            <person name="de Melo N.F."/>
            <person name="da Silva R.H."/>
            <person name="de Melo A.L.T.M."/>
            <person name="Pandolfi V."/>
            <person name="Bustamante F.O."/>
            <person name="Brasileiro-Vidal A.C."/>
            <person name="Benko-Iseppon A.M."/>
        </authorList>
    </citation>
    <scope>NUCLEOTIDE SEQUENCE [LARGE SCALE GENOMIC DNA]</scope>
    <source>
        <tissue evidence="2">Leaves</tissue>
    </source>
</reference>
<comment type="caution">
    <text evidence="2">The sequence shown here is derived from an EMBL/GenBank/DDBJ whole genome shotgun (WGS) entry which is preliminary data.</text>
</comment>
<dbReference type="Proteomes" id="UP001341840">
    <property type="component" value="Unassembled WGS sequence"/>
</dbReference>
<dbReference type="EMBL" id="JASCZI010121510">
    <property type="protein sequence ID" value="MED6162040.1"/>
    <property type="molecule type" value="Genomic_DNA"/>
</dbReference>
<accession>A0ABU6UNC9</accession>
<organism evidence="2 3">
    <name type="scientific">Stylosanthes scabra</name>
    <dbReference type="NCBI Taxonomy" id="79078"/>
    <lineage>
        <taxon>Eukaryota</taxon>
        <taxon>Viridiplantae</taxon>
        <taxon>Streptophyta</taxon>
        <taxon>Embryophyta</taxon>
        <taxon>Tracheophyta</taxon>
        <taxon>Spermatophyta</taxon>
        <taxon>Magnoliopsida</taxon>
        <taxon>eudicotyledons</taxon>
        <taxon>Gunneridae</taxon>
        <taxon>Pentapetalae</taxon>
        <taxon>rosids</taxon>
        <taxon>fabids</taxon>
        <taxon>Fabales</taxon>
        <taxon>Fabaceae</taxon>
        <taxon>Papilionoideae</taxon>
        <taxon>50 kb inversion clade</taxon>
        <taxon>dalbergioids sensu lato</taxon>
        <taxon>Dalbergieae</taxon>
        <taxon>Pterocarpus clade</taxon>
        <taxon>Stylosanthes</taxon>
    </lineage>
</organism>
<feature type="compositionally biased region" description="Basic residues" evidence="1">
    <location>
        <begin position="217"/>
        <end position="227"/>
    </location>
</feature>
<evidence type="ECO:0000313" key="2">
    <source>
        <dbReference type="EMBL" id="MED6162040.1"/>
    </source>
</evidence>